<protein>
    <submittedName>
        <fullName evidence="1">Uncharacterized protein</fullName>
    </submittedName>
</protein>
<dbReference type="Proteomes" id="UP000479000">
    <property type="component" value="Unassembled WGS sequence"/>
</dbReference>
<organism evidence="1 2">
    <name type="scientific">Nesidiocoris tenuis</name>
    <dbReference type="NCBI Taxonomy" id="355587"/>
    <lineage>
        <taxon>Eukaryota</taxon>
        <taxon>Metazoa</taxon>
        <taxon>Ecdysozoa</taxon>
        <taxon>Arthropoda</taxon>
        <taxon>Hexapoda</taxon>
        <taxon>Insecta</taxon>
        <taxon>Pterygota</taxon>
        <taxon>Neoptera</taxon>
        <taxon>Paraneoptera</taxon>
        <taxon>Hemiptera</taxon>
        <taxon>Heteroptera</taxon>
        <taxon>Panheteroptera</taxon>
        <taxon>Cimicomorpha</taxon>
        <taxon>Miridae</taxon>
        <taxon>Dicyphina</taxon>
        <taxon>Nesidiocoris</taxon>
    </lineage>
</organism>
<proteinExistence type="predicted"/>
<keyword evidence="2" id="KW-1185">Reference proteome</keyword>
<name>A0A6H5G3U0_9HEMI</name>
<dbReference type="AlphaFoldDB" id="A0A6H5G3U0"/>
<reference evidence="1 2" key="1">
    <citation type="submission" date="2020-02" db="EMBL/GenBank/DDBJ databases">
        <authorList>
            <person name="Ferguson B K."/>
        </authorList>
    </citation>
    <scope>NUCLEOTIDE SEQUENCE [LARGE SCALE GENOMIC DNA]</scope>
</reference>
<evidence type="ECO:0000313" key="2">
    <source>
        <dbReference type="Proteomes" id="UP000479000"/>
    </source>
</evidence>
<gene>
    <name evidence="1" type="ORF">NTEN_LOCUS3731</name>
</gene>
<accession>A0A6H5G3U0</accession>
<sequence>MFVPFYRVMSSLPGRRVGLTCDTGLTRIHAHRIDAGVVACNLVSAHSFDKEKKGGQRLHPGRILGIICHFIFRHAAGVLPLRTLCTSHSDHFGLARKMQQTRHELNLIVH</sequence>
<dbReference type="EMBL" id="CADCXU010005794">
    <property type="protein sequence ID" value="CAA9997429.1"/>
    <property type="molecule type" value="Genomic_DNA"/>
</dbReference>
<evidence type="ECO:0000313" key="1">
    <source>
        <dbReference type="EMBL" id="CAA9997429.1"/>
    </source>
</evidence>